<gene>
    <name evidence="2" type="ORF">V1478_000066</name>
</gene>
<organism evidence="2 3">
    <name type="scientific">Vespula squamosa</name>
    <name type="common">Southern yellow jacket</name>
    <name type="synonym">Wasp</name>
    <dbReference type="NCBI Taxonomy" id="30214"/>
    <lineage>
        <taxon>Eukaryota</taxon>
        <taxon>Metazoa</taxon>
        <taxon>Ecdysozoa</taxon>
        <taxon>Arthropoda</taxon>
        <taxon>Hexapoda</taxon>
        <taxon>Insecta</taxon>
        <taxon>Pterygota</taxon>
        <taxon>Neoptera</taxon>
        <taxon>Endopterygota</taxon>
        <taxon>Hymenoptera</taxon>
        <taxon>Apocrita</taxon>
        <taxon>Aculeata</taxon>
        <taxon>Vespoidea</taxon>
        <taxon>Vespidae</taxon>
        <taxon>Vespinae</taxon>
        <taxon>Vespula</taxon>
    </lineage>
</organism>
<proteinExistence type="predicted"/>
<protein>
    <submittedName>
        <fullName evidence="2">Uncharacterized protein</fullName>
    </submittedName>
</protein>
<dbReference type="AlphaFoldDB" id="A0ABD2C935"/>
<sequence>MSEWGNSTGEDRERNHGKNKGRETKEDRGIQIRDIQGNKRRRDPKIFRGQEKGEGQEDNGKIQDKKWNEDDDETGRSVLYIRRHRGRGGTYNARMHGDKANFNFMLIFY</sequence>
<feature type="compositionally biased region" description="Basic and acidic residues" evidence="1">
    <location>
        <begin position="9"/>
        <end position="31"/>
    </location>
</feature>
<feature type="compositionally biased region" description="Basic and acidic residues" evidence="1">
    <location>
        <begin position="44"/>
        <end position="68"/>
    </location>
</feature>
<feature type="region of interest" description="Disordered" evidence="1">
    <location>
        <begin position="1"/>
        <end position="74"/>
    </location>
</feature>
<evidence type="ECO:0000313" key="2">
    <source>
        <dbReference type="EMBL" id="KAL2741563.1"/>
    </source>
</evidence>
<keyword evidence="3" id="KW-1185">Reference proteome</keyword>
<accession>A0ABD2C935</accession>
<comment type="caution">
    <text evidence="2">The sequence shown here is derived from an EMBL/GenBank/DDBJ whole genome shotgun (WGS) entry which is preliminary data.</text>
</comment>
<reference evidence="2 3" key="1">
    <citation type="journal article" date="2024" name="Ann. Entomol. Soc. Am.">
        <title>Genomic analyses of the southern and eastern yellowjacket wasps (Hymenoptera: Vespidae) reveal evolutionary signatures of social life.</title>
        <authorList>
            <person name="Catto M.A."/>
            <person name="Caine P.B."/>
            <person name="Orr S.E."/>
            <person name="Hunt B.G."/>
            <person name="Goodisman M.A.D."/>
        </authorList>
    </citation>
    <scope>NUCLEOTIDE SEQUENCE [LARGE SCALE GENOMIC DNA]</scope>
    <source>
        <strain evidence="2">233</strain>
        <tissue evidence="2">Head and thorax</tissue>
    </source>
</reference>
<evidence type="ECO:0000313" key="3">
    <source>
        <dbReference type="Proteomes" id="UP001607302"/>
    </source>
</evidence>
<name>A0ABD2C935_VESSQ</name>
<dbReference type="EMBL" id="JAUDFV010000010">
    <property type="protein sequence ID" value="KAL2741563.1"/>
    <property type="molecule type" value="Genomic_DNA"/>
</dbReference>
<dbReference type="Proteomes" id="UP001607302">
    <property type="component" value="Unassembled WGS sequence"/>
</dbReference>
<evidence type="ECO:0000256" key="1">
    <source>
        <dbReference type="SAM" id="MobiDB-lite"/>
    </source>
</evidence>